<dbReference type="Proteomes" id="UP000256774">
    <property type="component" value="Unassembled WGS sequence"/>
</dbReference>
<dbReference type="GO" id="GO:0016757">
    <property type="term" value="F:glycosyltransferase activity"/>
    <property type="evidence" value="ECO:0007669"/>
    <property type="project" value="UniProtKB-ARBA"/>
</dbReference>
<dbReference type="AlphaFoldDB" id="A0A3E0H6N0"/>
<dbReference type="Pfam" id="PF13579">
    <property type="entry name" value="Glyco_trans_4_4"/>
    <property type="match status" value="1"/>
</dbReference>
<dbReference type="Gene3D" id="3.40.50.2000">
    <property type="entry name" value="Glycogen Phosphorylase B"/>
    <property type="match status" value="1"/>
</dbReference>
<proteinExistence type="predicted"/>
<name>A0A3E0H6N0_9GAMM</name>
<dbReference type="OrthoDB" id="9787293at2"/>
<evidence type="ECO:0000313" key="3">
    <source>
        <dbReference type="Proteomes" id="UP000256774"/>
    </source>
</evidence>
<gene>
    <name evidence="2" type="ORF">DFR26_1023</name>
</gene>
<dbReference type="EMBL" id="QUNR01000002">
    <property type="protein sequence ID" value="REH38858.1"/>
    <property type="molecule type" value="Genomic_DNA"/>
</dbReference>
<evidence type="ECO:0000313" key="2">
    <source>
        <dbReference type="EMBL" id="REH38858.1"/>
    </source>
</evidence>
<dbReference type="InterPro" id="IPR028098">
    <property type="entry name" value="Glyco_trans_4-like_N"/>
</dbReference>
<comment type="caution">
    <text evidence="2">The sequence shown here is derived from an EMBL/GenBank/DDBJ whole genome shotgun (WGS) entry which is preliminary data.</text>
</comment>
<feature type="domain" description="Glycosyltransferase subfamily 4-like N-terminal" evidence="1">
    <location>
        <begin position="22"/>
        <end position="189"/>
    </location>
</feature>
<reference evidence="2 3" key="1">
    <citation type="submission" date="2018-08" db="EMBL/GenBank/DDBJ databases">
        <title>Genomic Encyclopedia of Type Strains, Phase IV (KMG-IV): sequencing the most valuable type-strain genomes for metagenomic binning, comparative biology and taxonomic classification.</title>
        <authorList>
            <person name="Goeker M."/>
        </authorList>
    </citation>
    <scope>NUCLEOTIDE SEQUENCE [LARGE SCALE GENOMIC DNA]</scope>
    <source>
        <strain evidence="2 3">DSM 26022</strain>
    </source>
</reference>
<keyword evidence="2" id="KW-0808">Transferase</keyword>
<evidence type="ECO:0000259" key="1">
    <source>
        <dbReference type="Pfam" id="PF13579"/>
    </source>
</evidence>
<organism evidence="2 3">
    <name type="scientific">Paraperlucidibaca baekdonensis</name>
    <dbReference type="NCBI Taxonomy" id="748120"/>
    <lineage>
        <taxon>Bacteria</taxon>
        <taxon>Pseudomonadati</taxon>
        <taxon>Pseudomonadota</taxon>
        <taxon>Gammaproteobacteria</taxon>
        <taxon>Moraxellales</taxon>
        <taxon>Moraxellaceae</taxon>
        <taxon>Paraperlucidibaca</taxon>
    </lineage>
</organism>
<sequence>MPAATRIAIVNRSFWPASQVIGEALLQVAERLAENHQVSLITQSPIDLKAELKQQRRGQGIAVRACKARSDSSTHLVLRALDALVFMMWVFAMLCWQRPKKIYVSTDPPVVVPFVVSVYALFGRAKVIYHLQDIHPEAANIIVPLHPFVMRLLQGIDSWSMRRAAGLITLSVDMANVIRDRSQSKAPIQLLDNPAVIAPVIGVERTRGFIYCGNAGRLQRIPLLIEAISAYRLQGGLLPFEFVGGGVFSAQLAELAVKEMGVSYLGHVSAAKAAERVAAYQWAILSIDDDVTRFAFPSKSSTYAAAGAKVLAVCGQHTSVAKWVLSLGIGRACEPSIAALVSEFFAIEQSLDVPSNECPDLSRLDMSYFVNELSLAIST</sequence>
<dbReference type="SUPFAM" id="SSF53756">
    <property type="entry name" value="UDP-Glycosyltransferase/glycogen phosphorylase"/>
    <property type="match status" value="1"/>
</dbReference>
<protein>
    <submittedName>
        <fullName evidence="2">Glycosyltransferase involved in cell wall biosynthesis</fullName>
    </submittedName>
</protein>
<accession>A0A3E0H6N0</accession>
<keyword evidence="3" id="KW-1185">Reference proteome</keyword>